<dbReference type="AlphaFoldDB" id="A0A8J5C002"/>
<gene>
    <name evidence="2" type="ORF">GWK47_015115</name>
</gene>
<proteinExistence type="predicted"/>
<protein>
    <submittedName>
        <fullName evidence="2">Uncharacterized protein</fullName>
    </submittedName>
</protein>
<reference evidence="2" key="1">
    <citation type="submission" date="2020-07" db="EMBL/GenBank/DDBJ databases">
        <title>The High-quality genome of the commercially important snow crab, Chionoecetes opilio.</title>
        <authorList>
            <person name="Jeong J.-H."/>
            <person name="Ryu S."/>
        </authorList>
    </citation>
    <scope>NUCLEOTIDE SEQUENCE</scope>
    <source>
        <strain evidence="2">MADBK_172401_WGS</strain>
        <tissue evidence="2">Digestive gland</tissue>
    </source>
</reference>
<organism evidence="2 3">
    <name type="scientific">Chionoecetes opilio</name>
    <name type="common">Atlantic snow crab</name>
    <name type="synonym">Cancer opilio</name>
    <dbReference type="NCBI Taxonomy" id="41210"/>
    <lineage>
        <taxon>Eukaryota</taxon>
        <taxon>Metazoa</taxon>
        <taxon>Ecdysozoa</taxon>
        <taxon>Arthropoda</taxon>
        <taxon>Crustacea</taxon>
        <taxon>Multicrustacea</taxon>
        <taxon>Malacostraca</taxon>
        <taxon>Eumalacostraca</taxon>
        <taxon>Eucarida</taxon>
        <taxon>Decapoda</taxon>
        <taxon>Pleocyemata</taxon>
        <taxon>Brachyura</taxon>
        <taxon>Eubrachyura</taxon>
        <taxon>Majoidea</taxon>
        <taxon>Majidae</taxon>
        <taxon>Chionoecetes</taxon>
    </lineage>
</organism>
<evidence type="ECO:0000313" key="3">
    <source>
        <dbReference type="Proteomes" id="UP000770661"/>
    </source>
</evidence>
<feature type="compositionally biased region" description="Basic and acidic residues" evidence="1">
    <location>
        <begin position="261"/>
        <end position="272"/>
    </location>
</feature>
<dbReference type="EMBL" id="JACEEZ010020966">
    <property type="protein sequence ID" value="KAG0713928.1"/>
    <property type="molecule type" value="Genomic_DNA"/>
</dbReference>
<accession>A0A8J5C002</accession>
<feature type="region of interest" description="Disordered" evidence="1">
    <location>
        <begin position="255"/>
        <end position="274"/>
    </location>
</feature>
<sequence>MFHILVTRLTKVRWCWLARERGTSTASPLVSTVLVLRVATLGGCRNPARCGTPCTCALWNTTKAGTSLRCSSESRGLTGSNWAGGSGGSGGSAASTSRRARRWMLSSLRVCEAAHDIQERAAYSKRLMFDTDQTFPKNPTLLLFFDRESGERKRNAPITANLEPLYSSMPSTSFSPSRSSHFALPHLSSPPKLHLSHNQIPSLSFIFSIYLLLLLFSPPRRANGSISITLTPLLPYGNAGSRYVSANTNQSNLIKPSVTVDPRHPAETRENSTSHYKVLTRTEDYWEGQTPISTHHGILFTDRKTDIKCREKQKPNDSNKEKTDWALICSMTKESFFGVELPAESSSPCLYVE</sequence>
<evidence type="ECO:0000313" key="2">
    <source>
        <dbReference type="EMBL" id="KAG0713928.1"/>
    </source>
</evidence>
<dbReference type="Proteomes" id="UP000770661">
    <property type="component" value="Unassembled WGS sequence"/>
</dbReference>
<keyword evidence="3" id="KW-1185">Reference proteome</keyword>
<name>A0A8J5C002_CHIOP</name>
<comment type="caution">
    <text evidence="2">The sequence shown here is derived from an EMBL/GenBank/DDBJ whole genome shotgun (WGS) entry which is preliminary data.</text>
</comment>
<evidence type="ECO:0000256" key="1">
    <source>
        <dbReference type="SAM" id="MobiDB-lite"/>
    </source>
</evidence>